<feature type="transmembrane region" description="Helical" evidence="7">
    <location>
        <begin position="132"/>
        <end position="152"/>
    </location>
</feature>
<evidence type="ECO:0000259" key="9">
    <source>
        <dbReference type="PROSITE" id="PS50928"/>
    </source>
</evidence>
<dbReference type="RefSeq" id="WP_375734540.1">
    <property type="nucleotide sequence ID" value="NZ_JBCGDC010000036.1"/>
</dbReference>
<evidence type="ECO:0000313" key="10">
    <source>
        <dbReference type="EMBL" id="MFB6394368.1"/>
    </source>
</evidence>
<name>A0ABV5CUE4_9ACTN</name>
<feature type="region of interest" description="Disordered" evidence="8">
    <location>
        <begin position="1"/>
        <end position="23"/>
    </location>
</feature>
<protein>
    <submittedName>
        <fullName evidence="10">Sugar ABC transporter permease</fullName>
    </submittedName>
</protein>
<evidence type="ECO:0000256" key="7">
    <source>
        <dbReference type="RuleBase" id="RU363032"/>
    </source>
</evidence>
<feature type="transmembrane region" description="Helical" evidence="7">
    <location>
        <begin position="234"/>
        <end position="254"/>
    </location>
</feature>
<dbReference type="EMBL" id="JBCGDC010000036">
    <property type="protein sequence ID" value="MFB6394368.1"/>
    <property type="molecule type" value="Genomic_DNA"/>
</dbReference>
<dbReference type="Proteomes" id="UP001582793">
    <property type="component" value="Unassembled WGS sequence"/>
</dbReference>
<dbReference type="Gene3D" id="1.10.3720.10">
    <property type="entry name" value="MetI-like"/>
    <property type="match status" value="1"/>
</dbReference>
<evidence type="ECO:0000256" key="8">
    <source>
        <dbReference type="SAM" id="MobiDB-lite"/>
    </source>
</evidence>
<dbReference type="PANTHER" id="PTHR30193:SF37">
    <property type="entry name" value="INNER MEMBRANE ABC TRANSPORTER PERMEASE PROTEIN YCJO"/>
    <property type="match status" value="1"/>
</dbReference>
<comment type="subcellular location">
    <subcellularLocation>
        <location evidence="1 7">Cell membrane</location>
        <topology evidence="1 7">Multi-pass membrane protein</topology>
    </subcellularLocation>
</comment>
<keyword evidence="5 7" id="KW-1133">Transmembrane helix</keyword>
<evidence type="ECO:0000256" key="2">
    <source>
        <dbReference type="ARBA" id="ARBA00022448"/>
    </source>
</evidence>
<feature type="transmembrane region" description="Helical" evidence="7">
    <location>
        <begin position="98"/>
        <end position="120"/>
    </location>
</feature>
<comment type="similarity">
    <text evidence="7">Belongs to the binding-protein-dependent transport system permease family.</text>
</comment>
<feature type="transmembrane region" description="Helical" evidence="7">
    <location>
        <begin position="285"/>
        <end position="305"/>
    </location>
</feature>
<dbReference type="SUPFAM" id="SSF161098">
    <property type="entry name" value="MetI-like"/>
    <property type="match status" value="1"/>
</dbReference>
<keyword evidence="4 7" id="KW-0812">Transmembrane</keyword>
<reference evidence="10 11" key="1">
    <citation type="submission" date="2024-04" db="EMBL/GenBank/DDBJ databases">
        <title>Polymorphospora sp. isolated from Baiyangdian Lake in Xiong'an New Area.</title>
        <authorList>
            <person name="Zhang X."/>
            <person name="Liu J."/>
        </authorList>
    </citation>
    <scope>NUCLEOTIDE SEQUENCE [LARGE SCALE GENOMIC DNA]</scope>
    <source>
        <strain evidence="10 11">2-325</strain>
    </source>
</reference>
<keyword evidence="3" id="KW-1003">Cell membrane</keyword>
<evidence type="ECO:0000256" key="1">
    <source>
        <dbReference type="ARBA" id="ARBA00004651"/>
    </source>
</evidence>
<feature type="domain" description="ABC transmembrane type-1" evidence="9">
    <location>
        <begin position="94"/>
        <end position="306"/>
    </location>
</feature>
<feature type="transmembrane region" description="Helical" evidence="7">
    <location>
        <begin position="30"/>
        <end position="57"/>
    </location>
</feature>
<organism evidence="10 11">
    <name type="scientific">Polymorphospora lycopeni</name>
    <dbReference type="NCBI Taxonomy" id="3140240"/>
    <lineage>
        <taxon>Bacteria</taxon>
        <taxon>Bacillati</taxon>
        <taxon>Actinomycetota</taxon>
        <taxon>Actinomycetes</taxon>
        <taxon>Micromonosporales</taxon>
        <taxon>Micromonosporaceae</taxon>
        <taxon>Polymorphospora</taxon>
    </lineage>
</organism>
<dbReference type="InterPro" id="IPR051393">
    <property type="entry name" value="ABC_transporter_permease"/>
</dbReference>
<comment type="caution">
    <text evidence="10">The sequence shown here is derived from an EMBL/GenBank/DDBJ whole genome shotgun (WGS) entry which is preliminary data.</text>
</comment>
<dbReference type="PROSITE" id="PS50928">
    <property type="entry name" value="ABC_TM1"/>
    <property type="match status" value="1"/>
</dbReference>
<evidence type="ECO:0000256" key="4">
    <source>
        <dbReference type="ARBA" id="ARBA00022692"/>
    </source>
</evidence>
<dbReference type="CDD" id="cd06261">
    <property type="entry name" value="TM_PBP2"/>
    <property type="match status" value="1"/>
</dbReference>
<dbReference type="InterPro" id="IPR000515">
    <property type="entry name" value="MetI-like"/>
</dbReference>
<gene>
    <name evidence="10" type="ORF">AAFH96_14800</name>
</gene>
<dbReference type="PANTHER" id="PTHR30193">
    <property type="entry name" value="ABC TRANSPORTER PERMEASE PROTEIN"/>
    <property type="match status" value="1"/>
</dbReference>
<keyword evidence="11" id="KW-1185">Reference proteome</keyword>
<evidence type="ECO:0000256" key="3">
    <source>
        <dbReference type="ARBA" id="ARBA00022475"/>
    </source>
</evidence>
<evidence type="ECO:0000313" key="11">
    <source>
        <dbReference type="Proteomes" id="UP001582793"/>
    </source>
</evidence>
<accession>A0ABV5CUE4</accession>
<dbReference type="Pfam" id="PF00528">
    <property type="entry name" value="BPD_transp_1"/>
    <property type="match status" value="1"/>
</dbReference>
<proteinExistence type="inferred from homology"/>
<sequence length="314" mass="34061">MTAVDVKSAAAPRKVGDRPAKRPPRWRRAVTGWAFATPFTALFLVFMALPVVASLAMSVTDLRSTDLRNPLAVNFVGLDNYARLFGDELFVRSAVNTLVFVVVGVPLTMVLALGAASALNSGLIRFRALFRVGFYLPVVTSIVAIAVVWRFLLDPEAGLVNNLLRLVGVDGPAWLGDTSTALPSLIVMAAWRNFGFLMVIFLAGLQGIPQHLYEAATLDGAGRWQQFRNVTVPLLRPTLLFGAVVTGIGFLQVFEEPFVMTQGGPLSSTLSVSYHIYNQFGFGNYGYAAAASYVLFVAIVALSVLQFRLLGERD</sequence>
<dbReference type="InterPro" id="IPR035906">
    <property type="entry name" value="MetI-like_sf"/>
</dbReference>
<keyword evidence="6 7" id="KW-0472">Membrane</keyword>
<evidence type="ECO:0000256" key="6">
    <source>
        <dbReference type="ARBA" id="ARBA00023136"/>
    </source>
</evidence>
<keyword evidence="2 7" id="KW-0813">Transport</keyword>
<evidence type="ECO:0000256" key="5">
    <source>
        <dbReference type="ARBA" id="ARBA00022989"/>
    </source>
</evidence>